<comment type="caution">
    <text evidence="7">The sequence shown here is derived from an EMBL/GenBank/DDBJ whole genome shotgun (WGS) entry which is preliminary data.</text>
</comment>
<comment type="subunit">
    <text evidence="4">Homodimer.</text>
</comment>
<dbReference type="CDD" id="cd02570">
    <property type="entry name" value="PseudoU_synth_EcTruA"/>
    <property type="match status" value="1"/>
</dbReference>
<feature type="domain" description="N-acetyltransferase" evidence="6">
    <location>
        <begin position="348"/>
        <end position="491"/>
    </location>
</feature>
<keyword evidence="3 4" id="KW-0413">Isomerase</keyword>
<evidence type="ECO:0000313" key="7">
    <source>
        <dbReference type="EMBL" id="RZT00700.1"/>
    </source>
</evidence>
<dbReference type="OrthoDB" id="9811823at2"/>
<evidence type="ECO:0000256" key="2">
    <source>
        <dbReference type="ARBA" id="ARBA00022694"/>
    </source>
</evidence>
<dbReference type="PROSITE" id="PS51186">
    <property type="entry name" value="GNAT"/>
    <property type="match status" value="1"/>
</dbReference>
<evidence type="ECO:0000313" key="8">
    <source>
        <dbReference type="Proteomes" id="UP000292927"/>
    </source>
</evidence>
<dbReference type="InterPro" id="IPR000182">
    <property type="entry name" value="GNAT_dom"/>
</dbReference>
<dbReference type="EMBL" id="SGXF01000003">
    <property type="protein sequence ID" value="RZT00700.1"/>
    <property type="molecule type" value="Genomic_DNA"/>
</dbReference>
<dbReference type="EC" id="5.4.99.12" evidence="4"/>
<dbReference type="PANTHER" id="PTHR11142:SF0">
    <property type="entry name" value="TRNA PSEUDOURIDINE SYNTHASE-LIKE 1"/>
    <property type="match status" value="1"/>
</dbReference>
<dbReference type="NCBIfam" id="TIGR00071">
    <property type="entry name" value="hisT_truA"/>
    <property type="match status" value="1"/>
</dbReference>
<dbReference type="Gene3D" id="3.30.70.580">
    <property type="entry name" value="Pseudouridine synthase I, catalytic domain, N-terminal subdomain"/>
    <property type="match status" value="1"/>
</dbReference>
<dbReference type="SUPFAM" id="SSF55120">
    <property type="entry name" value="Pseudouridine synthase"/>
    <property type="match status" value="1"/>
</dbReference>
<evidence type="ECO:0000256" key="1">
    <source>
        <dbReference type="ARBA" id="ARBA00009375"/>
    </source>
</evidence>
<evidence type="ECO:0000259" key="6">
    <source>
        <dbReference type="PROSITE" id="PS51186"/>
    </source>
</evidence>
<dbReference type="RefSeq" id="WP_130435295.1">
    <property type="nucleotide sequence ID" value="NZ_SGXF01000003.1"/>
</dbReference>
<gene>
    <name evidence="4" type="primary">truA</name>
    <name evidence="7" type="ORF">EV209_2025</name>
</gene>
<name>A0A4V2F7R1_9FIRM</name>
<dbReference type="InterPro" id="IPR020094">
    <property type="entry name" value="TruA/RsuA/RluB/E/F_N"/>
</dbReference>
<evidence type="ECO:0000256" key="5">
    <source>
        <dbReference type="RuleBase" id="RU003792"/>
    </source>
</evidence>
<dbReference type="PANTHER" id="PTHR11142">
    <property type="entry name" value="PSEUDOURIDYLATE SYNTHASE"/>
    <property type="match status" value="1"/>
</dbReference>
<dbReference type="SUPFAM" id="SSF55729">
    <property type="entry name" value="Acyl-CoA N-acyltransferases (Nat)"/>
    <property type="match status" value="1"/>
</dbReference>
<comment type="catalytic activity">
    <reaction evidence="4 5">
        <text>uridine(38/39/40) in tRNA = pseudouridine(38/39/40) in tRNA</text>
        <dbReference type="Rhea" id="RHEA:22376"/>
        <dbReference type="Rhea" id="RHEA-COMP:10085"/>
        <dbReference type="Rhea" id="RHEA-COMP:10087"/>
        <dbReference type="ChEBI" id="CHEBI:65314"/>
        <dbReference type="ChEBI" id="CHEBI:65315"/>
        <dbReference type="EC" id="5.4.99.12"/>
    </reaction>
</comment>
<comment type="similarity">
    <text evidence="1 4 5">Belongs to the tRNA pseudouridine synthase TruA family.</text>
</comment>
<dbReference type="Gene3D" id="3.40.630.30">
    <property type="match status" value="1"/>
</dbReference>
<sequence length="499" mass="56974">MKRIKLVVSYDGTNYCGWQMQPRGVSVEAVLNEKLSGLLREEIAVIGASRTDSGVHALGNIAVFDTETRIPADKICMALNQRLPEDIVIQSSCEVPLPWHPRKCNTRKTYEYKILNRKIPLPCLRRYAYFYYMPLNAEHMAEAAGHLVGEHDFSSFCSSRSQAEDTVREIYSLDVSQEGEVITIRICGNGFLYNMVRIIVGTLLRVGTGMYPPGHMKEILEARNRQAAGPKAPPEGLTLVSIEEETGLEPVVQRKNGRWDYKLVQKEIAPKGHAYLLLRSCGEEDYDRTVLRLTKQCVRNGARQVHLADFTGRVFDGRKFDYFTYRHEGGMWLLSRPVPDRREATGELEPLLLTRETGKLYLDVYNRSFREVPVGATYGQEDIERLLEAPESEAFLLRAGGETVGFSEWLHEDGRLELEGVGILPEFRGKGYGKEALQLFFQGAAERNYREVALVCAEHNRIAWKLYESLGFQKEKLLSEWYVTEDEKKNQQENFEKND</sequence>
<feature type="binding site" evidence="4">
    <location>
        <position position="110"/>
    </location>
    <ligand>
        <name>substrate</name>
    </ligand>
</feature>
<dbReference type="Gene3D" id="3.30.70.660">
    <property type="entry name" value="Pseudouridine synthase I, catalytic domain, C-terminal subdomain"/>
    <property type="match status" value="1"/>
</dbReference>
<keyword evidence="2 4" id="KW-0819">tRNA processing</keyword>
<reference evidence="7 8" key="1">
    <citation type="submission" date="2019-02" db="EMBL/GenBank/DDBJ databases">
        <title>Genomic Encyclopedia of Type Strains, Phase IV (KMG-IV): sequencing the most valuable type-strain genomes for metagenomic binning, comparative biology and taxonomic classification.</title>
        <authorList>
            <person name="Goeker M."/>
        </authorList>
    </citation>
    <scope>NUCLEOTIDE SEQUENCE [LARGE SCALE GENOMIC DNA]</scope>
    <source>
        <strain evidence="7 8">DSM 29486</strain>
    </source>
</reference>
<dbReference type="AlphaFoldDB" id="A0A4V2F7R1"/>
<dbReference type="Proteomes" id="UP000292927">
    <property type="component" value="Unassembled WGS sequence"/>
</dbReference>
<dbReference type="GO" id="GO:0016747">
    <property type="term" value="F:acyltransferase activity, transferring groups other than amino-acyl groups"/>
    <property type="evidence" value="ECO:0007669"/>
    <property type="project" value="InterPro"/>
</dbReference>
<accession>A0A4V2F7R1</accession>
<comment type="caution">
    <text evidence="4">Lacks conserved residue(s) required for the propagation of feature annotation.</text>
</comment>
<dbReference type="GO" id="GO:0160147">
    <property type="term" value="F:tRNA pseudouridine(38-40) synthase activity"/>
    <property type="evidence" value="ECO:0007669"/>
    <property type="project" value="UniProtKB-EC"/>
</dbReference>
<dbReference type="FunFam" id="3.30.70.580:FF:000001">
    <property type="entry name" value="tRNA pseudouridine synthase A"/>
    <property type="match status" value="1"/>
</dbReference>
<organism evidence="7 8">
    <name type="scientific">Cuneatibacter caecimuris</name>
    <dbReference type="NCBI Taxonomy" id="1796618"/>
    <lineage>
        <taxon>Bacteria</taxon>
        <taxon>Bacillati</taxon>
        <taxon>Bacillota</taxon>
        <taxon>Clostridia</taxon>
        <taxon>Lachnospirales</taxon>
        <taxon>Lachnospiraceae</taxon>
        <taxon>Cuneatibacter</taxon>
    </lineage>
</organism>
<dbReference type="InterPro" id="IPR016181">
    <property type="entry name" value="Acyl_CoA_acyltransferase"/>
</dbReference>
<dbReference type="InterPro" id="IPR001406">
    <property type="entry name" value="PsdUridine_synth_TruA"/>
</dbReference>
<dbReference type="HAMAP" id="MF_00171">
    <property type="entry name" value="TruA"/>
    <property type="match status" value="1"/>
</dbReference>
<evidence type="ECO:0000256" key="4">
    <source>
        <dbReference type="HAMAP-Rule" id="MF_00171"/>
    </source>
</evidence>
<dbReference type="Pfam" id="PF01416">
    <property type="entry name" value="PseudoU_synth_1"/>
    <property type="match status" value="2"/>
</dbReference>
<dbReference type="InterPro" id="IPR020103">
    <property type="entry name" value="PsdUridine_synth_cat_dom_sf"/>
</dbReference>
<dbReference type="Pfam" id="PF00583">
    <property type="entry name" value="Acetyltransf_1"/>
    <property type="match status" value="1"/>
</dbReference>
<dbReference type="InterPro" id="IPR020097">
    <property type="entry name" value="PsdUridine_synth_TruA_a/b_dom"/>
</dbReference>
<dbReference type="InterPro" id="IPR020095">
    <property type="entry name" value="PsdUridine_synth_TruA_C"/>
</dbReference>
<dbReference type="GO" id="GO:0031119">
    <property type="term" value="P:tRNA pseudouridine synthesis"/>
    <property type="evidence" value="ECO:0007669"/>
    <property type="project" value="UniProtKB-UniRule"/>
</dbReference>
<proteinExistence type="inferred from homology"/>
<protein>
    <recommendedName>
        <fullName evidence="4">tRNA pseudouridine synthase A</fullName>
        <ecNumber evidence="4">5.4.99.12</ecNumber>
    </recommendedName>
    <alternativeName>
        <fullName evidence="4">tRNA pseudouridine(38-40) synthase</fullName>
    </alternativeName>
    <alternativeName>
        <fullName evidence="4">tRNA pseudouridylate synthase I</fullName>
    </alternativeName>
    <alternativeName>
        <fullName evidence="4">tRNA-uridine isomerase I</fullName>
    </alternativeName>
</protein>
<keyword evidence="8" id="KW-1185">Reference proteome</keyword>
<feature type="active site" description="Nucleophile" evidence="4">
    <location>
        <position position="52"/>
    </location>
</feature>
<dbReference type="GO" id="GO:0003723">
    <property type="term" value="F:RNA binding"/>
    <property type="evidence" value="ECO:0007669"/>
    <property type="project" value="InterPro"/>
</dbReference>
<dbReference type="CDD" id="cd04301">
    <property type="entry name" value="NAT_SF"/>
    <property type="match status" value="1"/>
</dbReference>
<comment type="function">
    <text evidence="4">Formation of pseudouridine at positions 38, 39 and 40 in the anticodon stem and loop of transfer RNAs.</text>
</comment>
<evidence type="ECO:0000256" key="3">
    <source>
        <dbReference type="ARBA" id="ARBA00023235"/>
    </source>
</evidence>